<comment type="caution">
    <text evidence="1">The sequence shown here is derived from an EMBL/GenBank/DDBJ whole genome shotgun (WGS) entry which is preliminary data.</text>
</comment>
<dbReference type="Proteomes" id="UP000648257">
    <property type="component" value="Unassembled WGS sequence"/>
</dbReference>
<dbReference type="EMBL" id="JACOFW010000001">
    <property type="protein sequence ID" value="MBC3806112.1"/>
    <property type="molecule type" value="Genomic_DNA"/>
</dbReference>
<sequence length="139" mass="15413">MSQPKLASNFIVLDSNQTATELPVTDRIYEELDANFGQFKACLLVSEYTFSTDWVSWEMHPNGDETLYLISGKATLLLYSKGVESRIEFNSPGSFAIIPKGTWHTALVETHCTILFITPGEGTINGSDPRPAEDYMANS</sequence>
<accession>A0ABR6WZY7</accession>
<protein>
    <submittedName>
        <fullName evidence="1">Cupin</fullName>
    </submittedName>
</protein>
<organism evidence="1 2">
    <name type="scientific">Undibacterium seohonense</name>
    <dbReference type="NCBI Taxonomy" id="1344950"/>
    <lineage>
        <taxon>Bacteria</taxon>
        <taxon>Pseudomonadati</taxon>
        <taxon>Pseudomonadota</taxon>
        <taxon>Betaproteobacteria</taxon>
        <taxon>Burkholderiales</taxon>
        <taxon>Oxalobacteraceae</taxon>
        <taxon>Undibacterium</taxon>
    </lineage>
</organism>
<keyword evidence="2" id="KW-1185">Reference proteome</keyword>
<gene>
    <name evidence="1" type="ORF">H8K52_01985</name>
</gene>
<name>A0ABR6WZY7_9BURK</name>
<evidence type="ECO:0000313" key="1">
    <source>
        <dbReference type="EMBL" id="MBC3806112.1"/>
    </source>
</evidence>
<evidence type="ECO:0000313" key="2">
    <source>
        <dbReference type="Proteomes" id="UP000648257"/>
    </source>
</evidence>
<dbReference type="Gene3D" id="2.60.120.10">
    <property type="entry name" value="Jelly Rolls"/>
    <property type="match status" value="1"/>
</dbReference>
<dbReference type="RefSeq" id="WP_186920865.1">
    <property type="nucleotide sequence ID" value="NZ_JACOFW010000001.1"/>
</dbReference>
<dbReference type="InterPro" id="IPR011051">
    <property type="entry name" value="RmlC_Cupin_sf"/>
</dbReference>
<proteinExistence type="predicted"/>
<dbReference type="InterPro" id="IPR014710">
    <property type="entry name" value="RmlC-like_jellyroll"/>
</dbReference>
<dbReference type="SUPFAM" id="SSF51182">
    <property type="entry name" value="RmlC-like cupins"/>
    <property type="match status" value="1"/>
</dbReference>
<reference evidence="1 2" key="1">
    <citation type="submission" date="2020-08" db="EMBL/GenBank/DDBJ databases">
        <title>Novel species isolated from subtropical streams in China.</title>
        <authorList>
            <person name="Lu H."/>
        </authorList>
    </citation>
    <scope>NUCLEOTIDE SEQUENCE [LARGE SCALE GENOMIC DNA]</scope>
    <source>
        <strain evidence="1 2">KACC 16656</strain>
    </source>
</reference>